<protein>
    <submittedName>
        <fullName evidence="4">Perlucin-like protein</fullName>
    </submittedName>
</protein>
<feature type="domain" description="C-type lectin" evidence="3">
    <location>
        <begin position="26"/>
        <end position="144"/>
    </location>
</feature>
<sequence length="155" mass="17169">MIGNILLLLNIVGALIQACPSGWTAHGERCYFFSVVVGSWADAGSYCRNFRGKLAEPRDSIDVVFLDGEVRDKHVTQGEYYLGGADFFVEGEWEWASSFDSITNSHWGPGEPNDHYGREDCLALTLSGFWNDVPCNTSLPFVCEIENDYSQGTIG</sequence>
<keyword evidence="2" id="KW-0732">Signal</keyword>
<dbReference type="PROSITE" id="PS00615">
    <property type="entry name" value="C_TYPE_LECTIN_1"/>
    <property type="match status" value="1"/>
</dbReference>
<dbReference type="PANTHER" id="PTHR22803">
    <property type="entry name" value="MANNOSE, PHOSPHOLIPASE, LECTIN RECEPTOR RELATED"/>
    <property type="match status" value="1"/>
</dbReference>
<dbReference type="Proteomes" id="UP000242188">
    <property type="component" value="Unassembled WGS sequence"/>
</dbReference>
<dbReference type="EMBL" id="NEDP02002313">
    <property type="protein sequence ID" value="OWF51215.1"/>
    <property type="molecule type" value="Genomic_DNA"/>
</dbReference>
<keyword evidence="1" id="KW-1015">Disulfide bond</keyword>
<dbReference type="CDD" id="cd00037">
    <property type="entry name" value="CLECT"/>
    <property type="match status" value="1"/>
</dbReference>
<dbReference type="InterPro" id="IPR016186">
    <property type="entry name" value="C-type_lectin-like/link_sf"/>
</dbReference>
<evidence type="ECO:0000313" key="5">
    <source>
        <dbReference type="Proteomes" id="UP000242188"/>
    </source>
</evidence>
<name>A0A210QR62_MIZYE</name>
<evidence type="ECO:0000313" key="4">
    <source>
        <dbReference type="EMBL" id="OWF51215.1"/>
    </source>
</evidence>
<dbReference type="SMART" id="SM00034">
    <property type="entry name" value="CLECT"/>
    <property type="match status" value="1"/>
</dbReference>
<dbReference type="InterPro" id="IPR001304">
    <property type="entry name" value="C-type_lectin-like"/>
</dbReference>
<evidence type="ECO:0000256" key="1">
    <source>
        <dbReference type="ARBA" id="ARBA00023157"/>
    </source>
</evidence>
<feature type="chain" id="PRO_5012623061" evidence="2">
    <location>
        <begin position="19"/>
        <end position="155"/>
    </location>
</feature>
<organism evidence="4 5">
    <name type="scientific">Mizuhopecten yessoensis</name>
    <name type="common">Japanese scallop</name>
    <name type="synonym">Patinopecten yessoensis</name>
    <dbReference type="NCBI Taxonomy" id="6573"/>
    <lineage>
        <taxon>Eukaryota</taxon>
        <taxon>Metazoa</taxon>
        <taxon>Spiralia</taxon>
        <taxon>Lophotrochozoa</taxon>
        <taxon>Mollusca</taxon>
        <taxon>Bivalvia</taxon>
        <taxon>Autobranchia</taxon>
        <taxon>Pteriomorphia</taxon>
        <taxon>Pectinida</taxon>
        <taxon>Pectinoidea</taxon>
        <taxon>Pectinidae</taxon>
        <taxon>Mizuhopecten</taxon>
    </lineage>
</organism>
<dbReference type="AlphaFoldDB" id="A0A210QR62"/>
<dbReference type="Gene3D" id="3.10.100.10">
    <property type="entry name" value="Mannose-Binding Protein A, subunit A"/>
    <property type="match status" value="1"/>
</dbReference>
<dbReference type="SUPFAM" id="SSF56436">
    <property type="entry name" value="C-type lectin-like"/>
    <property type="match status" value="1"/>
</dbReference>
<dbReference type="InterPro" id="IPR018378">
    <property type="entry name" value="C-type_lectin_CS"/>
</dbReference>
<feature type="signal peptide" evidence="2">
    <location>
        <begin position="1"/>
        <end position="18"/>
    </location>
</feature>
<reference evidence="4 5" key="1">
    <citation type="journal article" date="2017" name="Nat. Ecol. Evol.">
        <title>Scallop genome provides insights into evolution of bilaterian karyotype and development.</title>
        <authorList>
            <person name="Wang S."/>
            <person name="Zhang J."/>
            <person name="Jiao W."/>
            <person name="Li J."/>
            <person name="Xun X."/>
            <person name="Sun Y."/>
            <person name="Guo X."/>
            <person name="Huan P."/>
            <person name="Dong B."/>
            <person name="Zhang L."/>
            <person name="Hu X."/>
            <person name="Sun X."/>
            <person name="Wang J."/>
            <person name="Zhao C."/>
            <person name="Wang Y."/>
            <person name="Wang D."/>
            <person name="Huang X."/>
            <person name="Wang R."/>
            <person name="Lv J."/>
            <person name="Li Y."/>
            <person name="Zhang Z."/>
            <person name="Liu B."/>
            <person name="Lu W."/>
            <person name="Hui Y."/>
            <person name="Liang J."/>
            <person name="Zhou Z."/>
            <person name="Hou R."/>
            <person name="Li X."/>
            <person name="Liu Y."/>
            <person name="Li H."/>
            <person name="Ning X."/>
            <person name="Lin Y."/>
            <person name="Zhao L."/>
            <person name="Xing Q."/>
            <person name="Dou J."/>
            <person name="Li Y."/>
            <person name="Mao J."/>
            <person name="Guo H."/>
            <person name="Dou H."/>
            <person name="Li T."/>
            <person name="Mu C."/>
            <person name="Jiang W."/>
            <person name="Fu Q."/>
            <person name="Fu X."/>
            <person name="Miao Y."/>
            <person name="Liu J."/>
            <person name="Yu Q."/>
            <person name="Li R."/>
            <person name="Liao H."/>
            <person name="Li X."/>
            <person name="Kong Y."/>
            <person name="Jiang Z."/>
            <person name="Chourrout D."/>
            <person name="Li R."/>
            <person name="Bao Z."/>
        </authorList>
    </citation>
    <scope>NUCLEOTIDE SEQUENCE [LARGE SCALE GENOMIC DNA]</scope>
    <source>
        <strain evidence="4 5">PY_sf001</strain>
    </source>
</reference>
<dbReference type="PROSITE" id="PS50041">
    <property type="entry name" value="C_TYPE_LECTIN_2"/>
    <property type="match status" value="1"/>
</dbReference>
<dbReference type="Pfam" id="PF00059">
    <property type="entry name" value="Lectin_C"/>
    <property type="match status" value="1"/>
</dbReference>
<dbReference type="OrthoDB" id="6042174at2759"/>
<proteinExistence type="predicted"/>
<keyword evidence="5" id="KW-1185">Reference proteome</keyword>
<comment type="caution">
    <text evidence="4">The sequence shown here is derived from an EMBL/GenBank/DDBJ whole genome shotgun (WGS) entry which is preliminary data.</text>
</comment>
<dbReference type="InterPro" id="IPR050111">
    <property type="entry name" value="C-type_lectin/snaclec_domain"/>
</dbReference>
<evidence type="ECO:0000259" key="3">
    <source>
        <dbReference type="PROSITE" id="PS50041"/>
    </source>
</evidence>
<dbReference type="InterPro" id="IPR016187">
    <property type="entry name" value="CTDL_fold"/>
</dbReference>
<accession>A0A210QR62</accession>
<gene>
    <name evidence="4" type="ORF">KP79_PYT24282</name>
</gene>
<evidence type="ECO:0000256" key="2">
    <source>
        <dbReference type="SAM" id="SignalP"/>
    </source>
</evidence>